<comment type="caution">
    <text evidence="1">The sequence shown here is derived from an EMBL/GenBank/DDBJ whole genome shotgun (WGS) entry which is preliminary data.</text>
</comment>
<reference evidence="1" key="1">
    <citation type="submission" date="2020-11" db="EMBL/GenBank/DDBJ databases">
        <title>Nocardioides sp. CBS4Y-1, whole genome shotgun sequence.</title>
        <authorList>
            <person name="Tuo L."/>
        </authorList>
    </citation>
    <scope>NUCLEOTIDE SEQUENCE</scope>
    <source>
        <strain evidence="1">CBS4Y-1</strain>
    </source>
</reference>
<sequence length="328" mass="36264">MVDIGDLRYDRSVTSAFACLFQSGFASSLVDYARGKYPIDFQYRKDPKTGRQWATLYVGLTAVVNVLDKGSKGLALDAHKTYRDPTLKLGWSDEWATPASAVTWGERWPLVEAYLERAIPKIVTDGRYVRTEGIVQASVSAHLLDQSRVVIDREALPSFRDTATKAAVHATYNDPLVEALARRRPTPGVPPARFGMECDALAVDAGGHLVAIEIKPGSVASLAWVSAQATMYARILQHWVDNDPTWQDTITKMFAQRQALGLVRPDFELPTLQPRVVPAVAFQRMASPVLVQRMYDVQDVLLEEKVGDPELAFYAVAPSGRLDPHTPA</sequence>
<protein>
    <submittedName>
        <fullName evidence="1">Uncharacterized protein</fullName>
    </submittedName>
</protein>
<organism evidence="1 2">
    <name type="scientific">Nocardioides acrostichi</name>
    <dbReference type="NCBI Taxonomy" id="2784339"/>
    <lineage>
        <taxon>Bacteria</taxon>
        <taxon>Bacillati</taxon>
        <taxon>Actinomycetota</taxon>
        <taxon>Actinomycetes</taxon>
        <taxon>Propionibacteriales</taxon>
        <taxon>Nocardioidaceae</taxon>
        <taxon>Nocardioides</taxon>
    </lineage>
</organism>
<keyword evidence="2" id="KW-1185">Reference proteome</keyword>
<gene>
    <name evidence="1" type="ORF">ISG29_03450</name>
</gene>
<dbReference type="EMBL" id="JADIVZ010000001">
    <property type="protein sequence ID" value="MBF4160729.1"/>
    <property type="molecule type" value="Genomic_DNA"/>
</dbReference>
<dbReference type="Proteomes" id="UP000656804">
    <property type="component" value="Unassembled WGS sequence"/>
</dbReference>
<dbReference type="AlphaFoldDB" id="A0A930V015"/>
<proteinExistence type="predicted"/>
<evidence type="ECO:0000313" key="2">
    <source>
        <dbReference type="Proteomes" id="UP000656804"/>
    </source>
</evidence>
<evidence type="ECO:0000313" key="1">
    <source>
        <dbReference type="EMBL" id="MBF4160729.1"/>
    </source>
</evidence>
<dbReference type="RefSeq" id="WP_194501915.1">
    <property type="nucleotide sequence ID" value="NZ_JADIVZ010000001.1"/>
</dbReference>
<name>A0A930V015_9ACTN</name>
<accession>A0A930V015</accession>